<evidence type="ECO:0000313" key="2">
    <source>
        <dbReference type="Proteomes" id="UP000824120"/>
    </source>
</evidence>
<organism evidence="1 2">
    <name type="scientific">Solanum commersonii</name>
    <name type="common">Commerson's wild potato</name>
    <name type="synonym">Commerson's nightshade</name>
    <dbReference type="NCBI Taxonomy" id="4109"/>
    <lineage>
        <taxon>Eukaryota</taxon>
        <taxon>Viridiplantae</taxon>
        <taxon>Streptophyta</taxon>
        <taxon>Embryophyta</taxon>
        <taxon>Tracheophyta</taxon>
        <taxon>Spermatophyta</taxon>
        <taxon>Magnoliopsida</taxon>
        <taxon>eudicotyledons</taxon>
        <taxon>Gunneridae</taxon>
        <taxon>Pentapetalae</taxon>
        <taxon>asterids</taxon>
        <taxon>lamiids</taxon>
        <taxon>Solanales</taxon>
        <taxon>Solanaceae</taxon>
        <taxon>Solanoideae</taxon>
        <taxon>Solaneae</taxon>
        <taxon>Solanum</taxon>
    </lineage>
</organism>
<proteinExistence type="predicted"/>
<comment type="caution">
    <text evidence="1">The sequence shown here is derived from an EMBL/GenBank/DDBJ whole genome shotgun (WGS) entry which is preliminary data.</text>
</comment>
<dbReference type="EMBL" id="JACXVP010000011">
    <property type="protein sequence ID" value="KAG5577023.1"/>
    <property type="molecule type" value="Genomic_DNA"/>
</dbReference>
<accession>A0A9J5WPA6</accession>
<dbReference type="Proteomes" id="UP000824120">
    <property type="component" value="Chromosome 11"/>
</dbReference>
<keyword evidence="2" id="KW-1185">Reference proteome</keyword>
<dbReference type="OrthoDB" id="1919066at2759"/>
<sequence>MVAQVHNHKDPPREAKVGSAVSLHSNYVKEGVFRLLERYYKYSVPDSIVATFWFTGNTKKSHAYVTVIDGLIILDHENPVALPVSIPITIVMINLLVLCHKNLESVSW</sequence>
<protein>
    <submittedName>
        <fullName evidence="1">Uncharacterized protein</fullName>
    </submittedName>
</protein>
<dbReference type="AlphaFoldDB" id="A0A9J5WPA6"/>
<gene>
    <name evidence="1" type="ORF">H5410_057157</name>
</gene>
<reference evidence="1 2" key="1">
    <citation type="submission" date="2020-09" db="EMBL/GenBank/DDBJ databases">
        <title>De no assembly of potato wild relative species, Solanum commersonii.</title>
        <authorList>
            <person name="Cho K."/>
        </authorList>
    </citation>
    <scope>NUCLEOTIDE SEQUENCE [LARGE SCALE GENOMIC DNA]</scope>
    <source>
        <strain evidence="1">LZ3.2</strain>
        <tissue evidence="1">Leaf</tissue>
    </source>
</reference>
<evidence type="ECO:0000313" key="1">
    <source>
        <dbReference type="EMBL" id="KAG5577023.1"/>
    </source>
</evidence>
<name>A0A9J5WPA6_SOLCO</name>